<evidence type="ECO:0000313" key="1">
    <source>
        <dbReference type="EMBL" id="KIX11616.1"/>
    </source>
</evidence>
<sequence>MDGFNKTLDRIKTIDWDSALVSFFVVKRKLIQRSAKYDIFYVNIDKPLRKN</sequence>
<dbReference type="AlphaFoldDB" id="A0A0D2J7D1"/>
<comment type="caution">
    <text evidence="1">The sequence shown here is derived from an EMBL/GenBank/DDBJ whole genome shotgun (WGS) entry which is preliminary data.</text>
</comment>
<gene>
    <name evidence="1" type="ORF">X474_23385</name>
</gene>
<keyword evidence="2" id="KW-1185">Reference proteome</keyword>
<reference evidence="1 2" key="1">
    <citation type="submission" date="2013-11" db="EMBL/GenBank/DDBJ databases">
        <title>Metagenomic analysis of a methanogenic consortium involved in long chain n-alkane degradation.</title>
        <authorList>
            <person name="Davidova I.A."/>
            <person name="Callaghan A.V."/>
            <person name="Wawrik B."/>
            <person name="Pruitt S."/>
            <person name="Marks C."/>
            <person name="Duncan K.E."/>
            <person name="Suflita J.M."/>
        </authorList>
    </citation>
    <scope>NUCLEOTIDE SEQUENCE [LARGE SCALE GENOMIC DNA]</scope>
    <source>
        <strain evidence="1 2">SPR</strain>
    </source>
</reference>
<organism evidence="1 2">
    <name type="scientific">Dethiosulfatarculus sandiegensis</name>
    <dbReference type="NCBI Taxonomy" id="1429043"/>
    <lineage>
        <taxon>Bacteria</taxon>
        <taxon>Pseudomonadati</taxon>
        <taxon>Thermodesulfobacteriota</taxon>
        <taxon>Desulfarculia</taxon>
        <taxon>Desulfarculales</taxon>
        <taxon>Desulfarculaceae</taxon>
        <taxon>Dethiosulfatarculus</taxon>
    </lineage>
</organism>
<accession>A0A0D2J7D1</accession>
<dbReference type="Proteomes" id="UP000032233">
    <property type="component" value="Unassembled WGS sequence"/>
</dbReference>
<dbReference type="InParanoid" id="A0A0D2J7D1"/>
<name>A0A0D2J7D1_9BACT</name>
<protein>
    <submittedName>
        <fullName evidence="1">Uncharacterized protein</fullName>
    </submittedName>
</protein>
<evidence type="ECO:0000313" key="2">
    <source>
        <dbReference type="Proteomes" id="UP000032233"/>
    </source>
</evidence>
<proteinExistence type="predicted"/>
<dbReference type="EMBL" id="AZAC01000051">
    <property type="protein sequence ID" value="KIX11616.1"/>
    <property type="molecule type" value="Genomic_DNA"/>
</dbReference>